<organism evidence="14 15">
    <name type="scientific">Culter alburnus</name>
    <name type="common">Topmouth culter</name>
    <dbReference type="NCBI Taxonomy" id="194366"/>
    <lineage>
        <taxon>Eukaryota</taxon>
        <taxon>Metazoa</taxon>
        <taxon>Chordata</taxon>
        <taxon>Craniata</taxon>
        <taxon>Vertebrata</taxon>
        <taxon>Euteleostomi</taxon>
        <taxon>Actinopterygii</taxon>
        <taxon>Neopterygii</taxon>
        <taxon>Teleostei</taxon>
        <taxon>Ostariophysi</taxon>
        <taxon>Cypriniformes</taxon>
        <taxon>Xenocyprididae</taxon>
        <taxon>Xenocypridinae</taxon>
        <taxon>Culter</taxon>
    </lineage>
</organism>
<evidence type="ECO:0000313" key="14">
    <source>
        <dbReference type="EMBL" id="KAK9971320.1"/>
    </source>
</evidence>
<evidence type="ECO:0000256" key="7">
    <source>
        <dbReference type="ARBA" id="ARBA00022840"/>
    </source>
</evidence>
<comment type="catalytic activity">
    <reaction evidence="8">
        <text>L-threonyl-[protein] + ATP = O-phospho-L-threonyl-[protein] + ADP + H(+)</text>
        <dbReference type="Rhea" id="RHEA:46608"/>
        <dbReference type="Rhea" id="RHEA-COMP:11060"/>
        <dbReference type="Rhea" id="RHEA-COMP:11605"/>
        <dbReference type="ChEBI" id="CHEBI:15378"/>
        <dbReference type="ChEBI" id="CHEBI:30013"/>
        <dbReference type="ChEBI" id="CHEBI:30616"/>
        <dbReference type="ChEBI" id="CHEBI:61977"/>
        <dbReference type="ChEBI" id="CHEBI:456216"/>
        <dbReference type="EC" id="2.7.11.1"/>
    </reaction>
</comment>
<evidence type="ECO:0000256" key="4">
    <source>
        <dbReference type="ARBA" id="ARBA00022679"/>
    </source>
</evidence>
<dbReference type="Proteomes" id="UP001479290">
    <property type="component" value="Unassembled WGS sequence"/>
</dbReference>
<evidence type="ECO:0000256" key="2">
    <source>
        <dbReference type="ARBA" id="ARBA00012513"/>
    </source>
</evidence>
<dbReference type="InterPro" id="IPR051131">
    <property type="entry name" value="NEK_Ser/Thr_kinase_NIMA"/>
</dbReference>
<evidence type="ECO:0000256" key="6">
    <source>
        <dbReference type="ARBA" id="ARBA00022777"/>
    </source>
</evidence>
<reference evidence="14 15" key="1">
    <citation type="submission" date="2024-05" db="EMBL/GenBank/DDBJ databases">
        <title>A high-quality chromosomal-level genome assembly of Topmouth culter (Culter alburnus).</title>
        <authorList>
            <person name="Zhao H."/>
        </authorList>
    </citation>
    <scope>NUCLEOTIDE SEQUENCE [LARGE SCALE GENOMIC DNA]</scope>
    <source>
        <strain evidence="14">CATC2023</strain>
        <tissue evidence="14">Muscle</tissue>
    </source>
</reference>
<dbReference type="EC" id="2.7.11.1" evidence="2"/>
<dbReference type="InterPro" id="IPR008405">
    <property type="entry name" value="ApoL"/>
</dbReference>
<dbReference type="GO" id="GO:0005524">
    <property type="term" value="F:ATP binding"/>
    <property type="evidence" value="ECO:0007669"/>
    <property type="project" value="UniProtKB-KW"/>
</dbReference>
<keyword evidence="12" id="KW-0472">Membrane</keyword>
<evidence type="ECO:0000259" key="13">
    <source>
        <dbReference type="PROSITE" id="PS50011"/>
    </source>
</evidence>
<evidence type="ECO:0000256" key="9">
    <source>
        <dbReference type="ARBA" id="ARBA00048679"/>
    </source>
</evidence>
<dbReference type="Pfam" id="PF00069">
    <property type="entry name" value="Pkinase"/>
    <property type="match status" value="1"/>
</dbReference>
<dbReference type="GO" id="GO:0042157">
    <property type="term" value="P:lipoprotein metabolic process"/>
    <property type="evidence" value="ECO:0007669"/>
    <property type="project" value="InterPro"/>
</dbReference>
<feature type="transmembrane region" description="Helical" evidence="12">
    <location>
        <begin position="442"/>
        <end position="461"/>
    </location>
</feature>
<evidence type="ECO:0000256" key="5">
    <source>
        <dbReference type="ARBA" id="ARBA00022741"/>
    </source>
</evidence>
<evidence type="ECO:0000256" key="1">
    <source>
        <dbReference type="ARBA" id="ARBA00010090"/>
    </source>
</evidence>
<dbReference type="PROSITE" id="PS50011">
    <property type="entry name" value="PROTEIN_KINASE_DOM"/>
    <property type="match status" value="1"/>
</dbReference>
<proteinExistence type="inferred from homology"/>
<dbReference type="EMBL" id="JAWDJR010000007">
    <property type="protein sequence ID" value="KAK9971320.1"/>
    <property type="molecule type" value="Genomic_DNA"/>
</dbReference>
<sequence>MGSSQSVLQAKGYELVRKQEKMMLVKNKDGDQFVIKKLRAKKDNVSNFLQQLDHPHIVHHKEIIEDHGCLSLVVEHCEGGDLAELTKLKFKGKLTFSEILDWIVKICMALKHLHDQQILHKNLQPETIFFTACGTIRLGEFGAIREWSTEAQRAETKSLSYVAPENLNGRPFDEKSEIWSLGCVIYEMCMLKCAFTGRSTVDIIAKILNSSYEALPETFSEDLHQLVKDTLQTDPANRPSVSEILMRPFIINHLYEKSTQTTEELYERLKVLEELANGLERVHFNTTVGSLTGGVVGLAGGITSIVGLILTPFTLGASLIVTGVGIGVAVAGGVAAGASNVTKMVNERSDRQKIKMLITELQEKITSTSSCIRNIHIAIETQKVLSKSKSWSSEESETDWANVGARLGRGLGGISELVRLIQVGNVGRIAAQTARAVRVAEAATGVLTGLFVAVDIFFIALDAKEIHKLRKDYASIATQRESENAATNGDNSEHNNAGNQKLQSEIMKFAKKIKETKEELKKILDELKDELEKLEPEIQTQITRNMRVNNA</sequence>
<name>A0AAW2AFI1_CULAL</name>
<dbReference type="GO" id="GO:0005576">
    <property type="term" value="C:extracellular region"/>
    <property type="evidence" value="ECO:0007669"/>
    <property type="project" value="InterPro"/>
</dbReference>
<feature type="domain" description="Protein kinase" evidence="13">
    <location>
        <begin position="1"/>
        <end position="250"/>
    </location>
</feature>
<keyword evidence="3" id="KW-0723">Serine/threonine-protein kinase</keyword>
<keyword evidence="12" id="KW-0812">Transmembrane</keyword>
<keyword evidence="6" id="KW-0418">Kinase</keyword>
<keyword evidence="15" id="KW-1185">Reference proteome</keyword>
<dbReference type="PANTHER" id="PTHR44899:SF3">
    <property type="entry name" value="SERINE_THREONINE-PROTEIN KINASE NEK1"/>
    <property type="match status" value="1"/>
</dbReference>
<dbReference type="GO" id="GO:0008289">
    <property type="term" value="F:lipid binding"/>
    <property type="evidence" value="ECO:0007669"/>
    <property type="project" value="InterPro"/>
</dbReference>
<evidence type="ECO:0000256" key="11">
    <source>
        <dbReference type="SAM" id="MobiDB-lite"/>
    </source>
</evidence>
<dbReference type="PANTHER" id="PTHR44899">
    <property type="entry name" value="CAMK FAMILY PROTEIN KINASE"/>
    <property type="match status" value="1"/>
</dbReference>
<keyword evidence="5" id="KW-0547">Nucleotide-binding</keyword>
<keyword evidence="4" id="KW-0808">Transferase</keyword>
<feature type="region of interest" description="Disordered" evidence="11">
    <location>
        <begin position="481"/>
        <end position="501"/>
    </location>
</feature>
<keyword evidence="7" id="KW-0067">ATP-binding</keyword>
<dbReference type="AlphaFoldDB" id="A0AAW2AFI1"/>
<dbReference type="GO" id="GO:0006869">
    <property type="term" value="P:lipid transport"/>
    <property type="evidence" value="ECO:0007669"/>
    <property type="project" value="InterPro"/>
</dbReference>
<evidence type="ECO:0000256" key="8">
    <source>
        <dbReference type="ARBA" id="ARBA00047899"/>
    </source>
</evidence>
<comment type="caution">
    <text evidence="14">The sequence shown here is derived from an EMBL/GenBank/DDBJ whole genome shotgun (WGS) entry which is preliminary data.</text>
</comment>
<keyword evidence="10" id="KW-0175">Coiled coil</keyword>
<comment type="catalytic activity">
    <reaction evidence="9">
        <text>L-seryl-[protein] + ATP = O-phospho-L-seryl-[protein] + ADP + H(+)</text>
        <dbReference type="Rhea" id="RHEA:17989"/>
        <dbReference type="Rhea" id="RHEA-COMP:9863"/>
        <dbReference type="Rhea" id="RHEA-COMP:11604"/>
        <dbReference type="ChEBI" id="CHEBI:15378"/>
        <dbReference type="ChEBI" id="CHEBI:29999"/>
        <dbReference type="ChEBI" id="CHEBI:30616"/>
        <dbReference type="ChEBI" id="CHEBI:83421"/>
        <dbReference type="ChEBI" id="CHEBI:456216"/>
        <dbReference type="EC" id="2.7.11.1"/>
    </reaction>
</comment>
<comment type="similarity">
    <text evidence="1">Belongs to the apolipoprotein L family.</text>
</comment>
<dbReference type="Gene3D" id="1.10.510.10">
    <property type="entry name" value="Transferase(Phosphotransferase) domain 1"/>
    <property type="match status" value="1"/>
</dbReference>
<evidence type="ECO:0000256" key="10">
    <source>
        <dbReference type="SAM" id="Coils"/>
    </source>
</evidence>
<accession>A0AAW2AFI1</accession>
<dbReference type="InterPro" id="IPR011009">
    <property type="entry name" value="Kinase-like_dom_sf"/>
</dbReference>
<feature type="coiled-coil region" evidence="10">
    <location>
        <begin position="255"/>
        <end position="282"/>
    </location>
</feature>
<keyword evidence="12" id="KW-1133">Transmembrane helix</keyword>
<gene>
    <name evidence="14" type="ORF">ABG768_024694</name>
</gene>
<dbReference type="InterPro" id="IPR000719">
    <property type="entry name" value="Prot_kinase_dom"/>
</dbReference>
<dbReference type="GO" id="GO:0004674">
    <property type="term" value="F:protein serine/threonine kinase activity"/>
    <property type="evidence" value="ECO:0007669"/>
    <property type="project" value="UniProtKB-KW"/>
</dbReference>
<protein>
    <recommendedName>
        <fullName evidence="2">non-specific serine/threonine protein kinase</fullName>
        <ecNumber evidence="2">2.7.11.1</ecNumber>
    </recommendedName>
</protein>
<evidence type="ECO:0000256" key="3">
    <source>
        <dbReference type="ARBA" id="ARBA00022527"/>
    </source>
</evidence>
<evidence type="ECO:0000313" key="15">
    <source>
        <dbReference type="Proteomes" id="UP001479290"/>
    </source>
</evidence>
<evidence type="ECO:0000256" key="12">
    <source>
        <dbReference type="SAM" id="Phobius"/>
    </source>
</evidence>
<dbReference type="Pfam" id="PF05461">
    <property type="entry name" value="ApoL"/>
    <property type="match status" value="1"/>
</dbReference>
<dbReference type="SUPFAM" id="SSF56112">
    <property type="entry name" value="Protein kinase-like (PK-like)"/>
    <property type="match status" value="1"/>
</dbReference>
<dbReference type="Gene3D" id="3.30.200.20">
    <property type="entry name" value="Phosphorylase Kinase, domain 1"/>
    <property type="match status" value="1"/>
</dbReference>